<accession>A0A8J2P217</accession>
<evidence type="ECO:0000313" key="3">
    <source>
        <dbReference type="Proteomes" id="UP000708208"/>
    </source>
</evidence>
<evidence type="ECO:0008006" key="4">
    <source>
        <dbReference type="Google" id="ProtNLM"/>
    </source>
</evidence>
<protein>
    <recommendedName>
        <fullName evidence="4">Cysteine rich secreted protein</fullName>
    </recommendedName>
</protein>
<evidence type="ECO:0000313" key="2">
    <source>
        <dbReference type="EMBL" id="CAG7721084.1"/>
    </source>
</evidence>
<dbReference type="AlphaFoldDB" id="A0A8J2P217"/>
<gene>
    <name evidence="2" type="ORF">AFUS01_LOCUS10332</name>
</gene>
<feature type="signal peptide" evidence="1">
    <location>
        <begin position="1"/>
        <end position="26"/>
    </location>
</feature>
<name>A0A8J2P217_9HEXA</name>
<feature type="chain" id="PRO_5035288440" description="Cysteine rich secreted protein" evidence="1">
    <location>
        <begin position="27"/>
        <end position="67"/>
    </location>
</feature>
<dbReference type="Proteomes" id="UP000708208">
    <property type="component" value="Unassembled WGS sequence"/>
</dbReference>
<comment type="caution">
    <text evidence="2">The sequence shown here is derived from an EMBL/GenBank/DDBJ whole genome shotgun (WGS) entry which is preliminary data.</text>
</comment>
<reference evidence="2" key="1">
    <citation type="submission" date="2021-06" db="EMBL/GenBank/DDBJ databases">
        <authorList>
            <person name="Hodson N. C."/>
            <person name="Mongue J. A."/>
            <person name="Jaron S. K."/>
        </authorList>
    </citation>
    <scope>NUCLEOTIDE SEQUENCE</scope>
</reference>
<keyword evidence="3" id="KW-1185">Reference proteome</keyword>
<keyword evidence="1" id="KW-0732">Signal</keyword>
<proteinExistence type="predicted"/>
<organism evidence="2 3">
    <name type="scientific">Allacma fusca</name>
    <dbReference type="NCBI Taxonomy" id="39272"/>
    <lineage>
        <taxon>Eukaryota</taxon>
        <taxon>Metazoa</taxon>
        <taxon>Ecdysozoa</taxon>
        <taxon>Arthropoda</taxon>
        <taxon>Hexapoda</taxon>
        <taxon>Collembola</taxon>
        <taxon>Symphypleona</taxon>
        <taxon>Sminthuridae</taxon>
        <taxon>Allacma</taxon>
    </lineage>
</organism>
<dbReference type="EMBL" id="CAJVCH010076807">
    <property type="protein sequence ID" value="CAG7721084.1"/>
    <property type="molecule type" value="Genomic_DNA"/>
</dbReference>
<evidence type="ECO:0000256" key="1">
    <source>
        <dbReference type="SAM" id="SignalP"/>
    </source>
</evidence>
<sequence length="67" mass="7201">MNTLRGLILLFTILVFVSVHLEKCLASPPTTAPGCKQIGEPCNGPGYCCGRLRCCSPIWACCNINSD</sequence>